<keyword evidence="1" id="KW-0472">Membrane</keyword>
<dbReference type="EMBL" id="CM015724">
    <property type="protein sequence ID" value="KAF3698456.1"/>
    <property type="molecule type" value="Genomic_DNA"/>
</dbReference>
<accession>A0A6G1Q8G8</accession>
<dbReference type="SUPFAM" id="SSF48726">
    <property type="entry name" value="Immunoglobulin"/>
    <property type="match status" value="1"/>
</dbReference>
<keyword evidence="1" id="KW-0812">Transmembrane</keyword>
<feature type="domain" description="Ig-like" evidence="3">
    <location>
        <begin position="27"/>
        <end position="105"/>
    </location>
</feature>
<evidence type="ECO:0000313" key="5">
    <source>
        <dbReference type="Proteomes" id="UP000503349"/>
    </source>
</evidence>
<evidence type="ECO:0000259" key="3">
    <source>
        <dbReference type="PROSITE" id="PS50835"/>
    </source>
</evidence>
<organism evidence="4 5">
    <name type="scientific">Channa argus</name>
    <name type="common">Northern snakehead</name>
    <name type="synonym">Ophicephalus argus</name>
    <dbReference type="NCBI Taxonomy" id="215402"/>
    <lineage>
        <taxon>Eukaryota</taxon>
        <taxon>Metazoa</taxon>
        <taxon>Chordata</taxon>
        <taxon>Craniata</taxon>
        <taxon>Vertebrata</taxon>
        <taxon>Euteleostomi</taxon>
        <taxon>Actinopterygii</taxon>
        <taxon>Neopterygii</taxon>
        <taxon>Teleostei</taxon>
        <taxon>Neoteleostei</taxon>
        <taxon>Acanthomorphata</taxon>
        <taxon>Anabantaria</taxon>
        <taxon>Anabantiformes</taxon>
        <taxon>Channoidei</taxon>
        <taxon>Channidae</taxon>
        <taxon>Channa</taxon>
    </lineage>
</organism>
<protein>
    <recommendedName>
        <fullName evidence="3">Ig-like domain-containing protein</fullName>
    </recommendedName>
</protein>
<dbReference type="InterPro" id="IPR007110">
    <property type="entry name" value="Ig-like_dom"/>
</dbReference>
<gene>
    <name evidence="4" type="ORF">EXN66_Car014137</name>
</gene>
<keyword evidence="5" id="KW-1185">Reference proteome</keyword>
<feature type="chain" id="PRO_5026255215" description="Ig-like domain-containing protein" evidence="2">
    <location>
        <begin position="25"/>
        <end position="203"/>
    </location>
</feature>
<feature type="transmembrane region" description="Helical" evidence="1">
    <location>
        <begin position="144"/>
        <end position="164"/>
    </location>
</feature>
<keyword evidence="2" id="KW-0732">Signal</keyword>
<dbReference type="PROSITE" id="PS50835">
    <property type="entry name" value="IG_LIKE"/>
    <property type="match status" value="1"/>
</dbReference>
<evidence type="ECO:0000256" key="1">
    <source>
        <dbReference type="SAM" id="Phobius"/>
    </source>
</evidence>
<reference evidence="4 5" key="1">
    <citation type="submission" date="2019-02" db="EMBL/GenBank/DDBJ databases">
        <title>Opniocepnalus argus genome.</title>
        <authorList>
            <person name="Zhou C."/>
            <person name="Xiao S."/>
        </authorList>
    </citation>
    <scope>NUCLEOTIDE SEQUENCE [LARGE SCALE GENOMIC DNA]</scope>
    <source>
        <strain evidence="4">OARG1902GOOAL</strain>
        <tissue evidence="4">Muscle</tissue>
    </source>
</reference>
<evidence type="ECO:0000313" key="4">
    <source>
        <dbReference type="EMBL" id="KAF3698456.1"/>
    </source>
</evidence>
<dbReference type="Proteomes" id="UP000503349">
    <property type="component" value="Chromosome 13"/>
</dbReference>
<sequence length="203" mass="22260">MKAPSVPLLLGVSVLLLSGLSVSADHPLVLTFSEDPVMTGSDVTLYCENKNGDFVKAFFYFNDTKLGSDPRNMFTIHKVQRADEGLYSCFTDEDGKTPESRLRVRDPTTTSDPHTTTVYTATAFNNNKANATVSSTLLLSVIRLLLHVVAFCPYCICTILMVSICCSRKTGNKPVVSMETAQGDEEYDDITGVTTKHDFRAAQ</sequence>
<dbReference type="Gene3D" id="2.60.40.10">
    <property type="entry name" value="Immunoglobulins"/>
    <property type="match status" value="1"/>
</dbReference>
<evidence type="ECO:0000256" key="2">
    <source>
        <dbReference type="SAM" id="SignalP"/>
    </source>
</evidence>
<proteinExistence type="predicted"/>
<dbReference type="InterPro" id="IPR036179">
    <property type="entry name" value="Ig-like_dom_sf"/>
</dbReference>
<name>A0A6G1Q8G8_CHAAH</name>
<keyword evidence="1" id="KW-1133">Transmembrane helix</keyword>
<feature type="signal peptide" evidence="2">
    <location>
        <begin position="1"/>
        <end position="24"/>
    </location>
</feature>
<dbReference type="AlphaFoldDB" id="A0A6G1Q8G8"/>
<reference evidence="5" key="2">
    <citation type="submission" date="2019-02" db="EMBL/GenBank/DDBJ databases">
        <title>Opniocepnalus argus Var Kimnra genome.</title>
        <authorList>
            <person name="Zhou C."/>
            <person name="Xiao S."/>
        </authorList>
    </citation>
    <scope>NUCLEOTIDE SEQUENCE [LARGE SCALE GENOMIC DNA]</scope>
</reference>
<dbReference type="InterPro" id="IPR013783">
    <property type="entry name" value="Ig-like_fold"/>
</dbReference>